<evidence type="ECO:0000256" key="12">
    <source>
        <dbReference type="HAMAP-Rule" id="MF_01864"/>
    </source>
</evidence>
<dbReference type="SMART" id="SM00729">
    <property type="entry name" value="Elp3"/>
    <property type="match status" value="1"/>
</dbReference>
<organism evidence="16">
    <name type="scientific">uncultured Acetothermia bacterium</name>
    <dbReference type="NCBI Taxonomy" id="236499"/>
    <lineage>
        <taxon>Bacteria</taxon>
        <taxon>Candidatus Bipolaricaulota</taxon>
        <taxon>environmental samples</taxon>
    </lineage>
</organism>
<dbReference type="Gene3D" id="3.40.50.12160">
    <property type="entry name" value="Methylthiotransferase, N-terminal domain"/>
    <property type="match status" value="1"/>
</dbReference>
<dbReference type="InterPro" id="IPR006463">
    <property type="entry name" value="MiaB_methiolase"/>
</dbReference>
<evidence type="ECO:0000259" key="14">
    <source>
        <dbReference type="PROSITE" id="PS51449"/>
    </source>
</evidence>
<dbReference type="InterPro" id="IPR002792">
    <property type="entry name" value="TRAM_dom"/>
</dbReference>
<keyword evidence="6 12" id="KW-0408">Iron</keyword>
<keyword evidence="4 12" id="KW-0949">S-adenosyl-L-methionine</keyword>
<feature type="domain" description="MTTase N-terminal" evidence="14">
    <location>
        <begin position="4"/>
        <end position="120"/>
    </location>
</feature>
<dbReference type="GO" id="GO:0051539">
    <property type="term" value="F:4 iron, 4 sulfur cluster binding"/>
    <property type="evidence" value="ECO:0007669"/>
    <property type="project" value="UniProtKB-UniRule"/>
</dbReference>
<dbReference type="Gene3D" id="3.80.30.20">
    <property type="entry name" value="tm_1862 like domain"/>
    <property type="match status" value="1"/>
</dbReference>
<dbReference type="NCBIfam" id="TIGR00089">
    <property type="entry name" value="MiaB/RimO family radical SAM methylthiotransferase"/>
    <property type="match status" value="1"/>
</dbReference>
<dbReference type="InterPro" id="IPR058240">
    <property type="entry name" value="rSAM_sf"/>
</dbReference>
<evidence type="ECO:0000256" key="6">
    <source>
        <dbReference type="ARBA" id="ARBA00023004"/>
    </source>
</evidence>
<dbReference type="GO" id="GO:0035597">
    <property type="term" value="F:tRNA-2-methylthio-N(6)-dimethylallyladenosine(37) synthase activity"/>
    <property type="evidence" value="ECO:0007669"/>
    <property type="project" value="UniProtKB-EC"/>
</dbReference>
<feature type="binding site" evidence="12">
    <location>
        <position position="13"/>
    </location>
    <ligand>
        <name>[4Fe-4S] cluster</name>
        <dbReference type="ChEBI" id="CHEBI:49883"/>
        <label>1</label>
    </ligand>
</feature>
<dbReference type="GO" id="GO:0005829">
    <property type="term" value="C:cytosol"/>
    <property type="evidence" value="ECO:0007669"/>
    <property type="project" value="TreeGrafter"/>
</dbReference>
<dbReference type="PANTHER" id="PTHR43020:SF2">
    <property type="entry name" value="MITOCHONDRIAL TRNA METHYLTHIOTRANSFERASE CDK5RAP1"/>
    <property type="match status" value="1"/>
</dbReference>
<dbReference type="PROSITE" id="PS51449">
    <property type="entry name" value="MTTASE_N"/>
    <property type="match status" value="1"/>
</dbReference>
<dbReference type="InterPro" id="IPR006638">
    <property type="entry name" value="Elp3/MiaA/NifB-like_rSAM"/>
</dbReference>
<evidence type="ECO:0000259" key="13">
    <source>
        <dbReference type="PROSITE" id="PS50926"/>
    </source>
</evidence>
<keyword evidence="12" id="KW-0963">Cytoplasm</keyword>
<dbReference type="InterPro" id="IPR038135">
    <property type="entry name" value="Methylthiotransferase_N_sf"/>
</dbReference>
<dbReference type="PROSITE" id="PS50926">
    <property type="entry name" value="TRAM"/>
    <property type="match status" value="1"/>
</dbReference>
<dbReference type="HAMAP" id="MF_01864">
    <property type="entry name" value="tRNA_metthiotr_MiaB"/>
    <property type="match status" value="1"/>
</dbReference>
<comment type="subunit">
    <text evidence="12">Monomer.</text>
</comment>
<evidence type="ECO:0000313" key="16">
    <source>
        <dbReference type="EMBL" id="BAL54221.1"/>
    </source>
</evidence>
<evidence type="ECO:0000256" key="10">
    <source>
        <dbReference type="ARBA" id="ARBA00080698"/>
    </source>
</evidence>
<dbReference type="InterPro" id="IPR023404">
    <property type="entry name" value="rSAM_horseshoe"/>
</dbReference>
<feature type="binding site" evidence="12">
    <location>
        <position position="168"/>
    </location>
    <ligand>
        <name>[4Fe-4S] cluster</name>
        <dbReference type="ChEBI" id="CHEBI:49883"/>
        <label>2</label>
        <note>4Fe-4S-S-AdoMet</note>
    </ligand>
</feature>
<keyword evidence="5 12" id="KW-0479">Metal-binding</keyword>
<dbReference type="SFLD" id="SFLDF00273">
    <property type="entry name" value="(dimethylallyl)adenosine_tRNA"/>
    <property type="match status" value="1"/>
</dbReference>
<dbReference type="EMBL" id="AP011682">
    <property type="protein sequence ID" value="BAL54221.1"/>
    <property type="molecule type" value="Genomic_DNA"/>
</dbReference>
<evidence type="ECO:0000256" key="1">
    <source>
        <dbReference type="ARBA" id="ARBA00003234"/>
    </source>
</evidence>
<evidence type="ECO:0000256" key="11">
    <source>
        <dbReference type="ARBA" id="ARBA00081141"/>
    </source>
</evidence>
<dbReference type="FunFam" id="3.80.30.20:FF:000001">
    <property type="entry name" value="tRNA-2-methylthio-N(6)-dimethylallyladenosine synthase 2"/>
    <property type="match status" value="1"/>
</dbReference>
<reference evidence="16" key="1">
    <citation type="journal article" date="2005" name="Environ. Microbiol.">
        <title>Genetic and functional properties of uncultivated thermophilic crenarchaeotes from a subsurface gold mine as revealed by analysis of genome fragments.</title>
        <authorList>
            <person name="Nunoura T."/>
            <person name="Hirayama H."/>
            <person name="Takami H."/>
            <person name="Oida H."/>
            <person name="Nishi S."/>
            <person name="Shimamura S."/>
            <person name="Suzuki Y."/>
            <person name="Inagaki F."/>
            <person name="Takai K."/>
            <person name="Nealson K.H."/>
            <person name="Horikoshi K."/>
        </authorList>
    </citation>
    <scope>NUCLEOTIDE SEQUENCE</scope>
</reference>
<sequence length="465" mass="51415">MSTRRFYIYTWGCQMNEHKSEGMAGVLARAGYLPADDPAHADVVLFNTCMVREKPVHKIISEAGVIAQLKEKNPTLLLGVGGCAAQALKEQLFRKSPAIDFVFGSANISQIPELIEQARARRALGKPGWVMAVDKIPDKIEDLPFLRASRFQAKVTITEGCSNFCSFCIVPYTTGLLRSRLPGDILAEVSELAAQGYKEVQLLGQNVDSYGKDLKDPNITFANLLRALTEIPIPRIRFTSSHPQDITDDVIALFGEENNICEHVHMAVQSGSDKVLADMRRGYTTEQFLQIVKALQERGVNVTTDIIVGFPTETEEDFQETVDLVKRARFGGAFIFKYSPRPGTIAYYKYRDTVPDEEKQRRLEILLALQKQITDEENRKCVGQTVEVLVEGPARHPGFLMGKTRDNRTVVFEGSSDLIGELVHVTITEGSVAGLAGQTSSGLYTFAGQGPAKMKPTRSVQAKLV</sequence>
<dbReference type="FunFam" id="3.40.50.12160:FF:000003">
    <property type="entry name" value="CDK5 regulatory subunit-associated protein 1"/>
    <property type="match status" value="1"/>
</dbReference>
<dbReference type="EC" id="2.8.4.3" evidence="8 12"/>
<keyword evidence="2 12" id="KW-0004">4Fe-4S</keyword>
<comment type="similarity">
    <text evidence="12">Belongs to the methylthiotransferase family. MiaB subfamily.</text>
</comment>
<dbReference type="SFLD" id="SFLDG01082">
    <property type="entry name" value="B12-binding_domain_containing"/>
    <property type="match status" value="1"/>
</dbReference>
<dbReference type="Pfam" id="PF04055">
    <property type="entry name" value="Radical_SAM"/>
    <property type="match status" value="1"/>
</dbReference>
<evidence type="ECO:0000256" key="2">
    <source>
        <dbReference type="ARBA" id="ARBA00022485"/>
    </source>
</evidence>
<dbReference type="PANTHER" id="PTHR43020">
    <property type="entry name" value="CDK5 REGULATORY SUBUNIT-ASSOCIATED PROTEIN 1"/>
    <property type="match status" value="1"/>
</dbReference>
<dbReference type="SFLD" id="SFLDG01061">
    <property type="entry name" value="methylthiotransferase"/>
    <property type="match status" value="1"/>
</dbReference>
<proteinExistence type="inferred from homology"/>
<protein>
    <recommendedName>
        <fullName evidence="9 12">tRNA-2-methylthio-N(6)-dimethylallyladenosine synthase</fullName>
        <ecNumber evidence="8 12">2.8.4.3</ecNumber>
    </recommendedName>
    <alternativeName>
        <fullName evidence="11 12">(Dimethylallyl)adenosine tRNA methylthiotransferase MiaB</fullName>
    </alternativeName>
    <alternativeName>
        <fullName evidence="10 12">tRNA-i(6)A37 methylthiotransferase</fullName>
    </alternativeName>
</protein>
<dbReference type="InterPro" id="IPR005839">
    <property type="entry name" value="Methylthiotransferase"/>
</dbReference>
<evidence type="ECO:0000256" key="9">
    <source>
        <dbReference type="ARBA" id="ARBA00068570"/>
    </source>
</evidence>
<name>H5SDI5_9BACT</name>
<keyword evidence="3 12" id="KW-0808">Transferase</keyword>
<reference evidence="16" key="2">
    <citation type="journal article" date="2012" name="PLoS ONE">
        <title>A Deeply Branching Thermophilic Bacterium with an Ancient Acetyl-CoA Pathway Dominates a Subsurface Ecosystem.</title>
        <authorList>
            <person name="Takami H."/>
            <person name="Noguchi H."/>
            <person name="Takaki Y."/>
            <person name="Uchiyama I."/>
            <person name="Toyoda A."/>
            <person name="Nishi S."/>
            <person name="Chee G.-J."/>
            <person name="Arai W."/>
            <person name="Nunoura T."/>
            <person name="Itoh T."/>
            <person name="Hattori M."/>
            <person name="Takai K."/>
        </authorList>
    </citation>
    <scope>NUCLEOTIDE SEQUENCE</scope>
</reference>
<evidence type="ECO:0000256" key="4">
    <source>
        <dbReference type="ARBA" id="ARBA00022691"/>
    </source>
</evidence>
<dbReference type="NCBIfam" id="TIGR01574">
    <property type="entry name" value="miaB-methiolase"/>
    <property type="match status" value="1"/>
</dbReference>
<dbReference type="CDD" id="cd01335">
    <property type="entry name" value="Radical_SAM"/>
    <property type="match status" value="1"/>
</dbReference>
<dbReference type="InterPro" id="IPR020612">
    <property type="entry name" value="Methylthiotransferase_CS"/>
</dbReference>
<keyword evidence="7 12" id="KW-0411">Iron-sulfur</keyword>
<dbReference type="SFLD" id="SFLDS00029">
    <property type="entry name" value="Radical_SAM"/>
    <property type="match status" value="1"/>
</dbReference>
<comment type="subcellular location">
    <subcellularLocation>
        <location evidence="12">Cytoplasm</location>
    </subcellularLocation>
</comment>
<feature type="domain" description="Radical SAM core" evidence="15">
    <location>
        <begin position="147"/>
        <end position="376"/>
    </location>
</feature>
<dbReference type="InterPro" id="IPR013848">
    <property type="entry name" value="Methylthiotransferase_N"/>
</dbReference>
<dbReference type="PROSITE" id="PS51918">
    <property type="entry name" value="RADICAL_SAM"/>
    <property type="match status" value="1"/>
</dbReference>
<accession>H5SDI5</accession>
<dbReference type="PROSITE" id="PS01278">
    <property type="entry name" value="MTTASE_RADICAL"/>
    <property type="match status" value="1"/>
</dbReference>
<dbReference type="InterPro" id="IPR007197">
    <property type="entry name" value="rSAM"/>
</dbReference>
<dbReference type="AlphaFoldDB" id="H5SDI5"/>
<comment type="function">
    <text evidence="1 12">Catalyzes the methylthiolation of N6-(dimethylallyl)adenosine (i(6)A), leading to the formation of 2-methylthio-N6-(dimethylallyl)adenosine (ms(2)i(6)A) at position 37 in tRNAs that read codons beginning with uridine.</text>
</comment>
<dbReference type="GO" id="GO:0046872">
    <property type="term" value="F:metal ion binding"/>
    <property type="evidence" value="ECO:0007669"/>
    <property type="project" value="UniProtKB-KW"/>
</dbReference>
<dbReference type="Pfam" id="PF01938">
    <property type="entry name" value="TRAM"/>
    <property type="match status" value="1"/>
</dbReference>
<dbReference type="SUPFAM" id="SSF102114">
    <property type="entry name" value="Radical SAM enzymes"/>
    <property type="match status" value="1"/>
</dbReference>
<evidence type="ECO:0000256" key="7">
    <source>
        <dbReference type="ARBA" id="ARBA00023014"/>
    </source>
</evidence>
<evidence type="ECO:0000256" key="3">
    <source>
        <dbReference type="ARBA" id="ARBA00022679"/>
    </source>
</evidence>
<feature type="binding site" evidence="12">
    <location>
        <position position="83"/>
    </location>
    <ligand>
        <name>[4Fe-4S] cluster</name>
        <dbReference type="ChEBI" id="CHEBI:49883"/>
        <label>1</label>
    </ligand>
</feature>
<keyword evidence="12" id="KW-0819">tRNA processing</keyword>
<feature type="binding site" evidence="12">
    <location>
        <position position="49"/>
    </location>
    <ligand>
        <name>[4Fe-4S] cluster</name>
        <dbReference type="ChEBI" id="CHEBI:49883"/>
        <label>1</label>
    </ligand>
</feature>
<gene>
    <name evidence="12" type="primary">miaB</name>
    <name evidence="16" type="ORF">HGMM_F13G06C04</name>
</gene>
<evidence type="ECO:0000256" key="8">
    <source>
        <dbReference type="ARBA" id="ARBA00033765"/>
    </source>
</evidence>
<feature type="domain" description="TRAM" evidence="13">
    <location>
        <begin position="379"/>
        <end position="441"/>
    </location>
</feature>
<dbReference type="Pfam" id="PF00919">
    <property type="entry name" value="UPF0004"/>
    <property type="match status" value="1"/>
</dbReference>
<evidence type="ECO:0000259" key="15">
    <source>
        <dbReference type="PROSITE" id="PS51918"/>
    </source>
</evidence>
<feature type="binding site" evidence="12">
    <location>
        <position position="165"/>
    </location>
    <ligand>
        <name>[4Fe-4S] cluster</name>
        <dbReference type="ChEBI" id="CHEBI:49883"/>
        <label>2</label>
        <note>4Fe-4S-S-AdoMet</note>
    </ligand>
</feature>
<comment type="catalytic activity">
    <reaction evidence="12">
        <text>N(6)-dimethylallyladenosine(37) in tRNA + (sulfur carrier)-SH + AH2 + 2 S-adenosyl-L-methionine = 2-methylsulfanyl-N(6)-dimethylallyladenosine(37) in tRNA + (sulfur carrier)-H + 5'-deoxyadenosine + L-methionine + A + S-adenosyl-L-homocysteine + 2 H(+)</text>
        <dbReference type="Rhea" id="RHEA:37067"/>
        <dbReference type="Rhea" id="RHEA-COMP:10375"/>
        <dbReference type="Rhea" id="RHEA-COMP:10376"/>
        <dbReference type="Rhea" id="RHEA-COMP:14737"/>
        <dbReference type="Rhea" id="RHEA-COMP:14739"/>
        <dbReference type="ChEBI" id="CHEBI:13193"/>
        <dbReference type="ChEBI" id="CHEBI:15378"/>
        <dbReference type="ChEBI" id="CHEBI:17319"/>
        <dbReference type="ChEBI" id="CHEBI:17499"/>
        <dbReference type="ChEBI" id="CHEBI:29917"/>
        <dbReference type="ChEBI" id="CHEBI:57844"/>
        <dbReference type="ChEBI" id="CHEBI:57856"/>
        <dbReference type="ChEBI" id="CHEBI:59789"/>
        <dbReference type="ChEBI" id="CHEBI:64428"/>
        <dbReference type="ChEBI" id="CHEBI:74415"/>
        <dbReference type="ChEBI" id="CHEBI:74417"/>
        <dbReference type="EC" id="2.8.4.3"/>
    </reaction>
</comment>
<evidence type="ECO:0000256" key="5">
    <source>
        <dbReference type="ARBA" id="ARBA00022723"/>
    </source>
</evidence>
<comment type="cofactor">
    <cofactor evidence="12">
        <name>[4Fe-4S] cluster</name>
        <dbReference type="ChEBI" id="CHEBI:49883"/>
    </cofactor>
    <text evidence="12">Binds 2 [4Fe-4S] clusters. One cluster is coordinated with 3 cysteines and an exchangeable S-adenosyl-L-methionine.</text>
</comment>
<feature type="binding site" evidence="12">
    <location>
        <position position="161"/>
    </location>
    <ligand>
        <name>[4Fe-4S] cluster</name>
        <dbReference type="ChEBI" id="CHEBI:49883"/>
        <label>2</label>
        <note>4Fe-4S-S-AdoMet</note>
    </ligand>
</feature>